<accession>A0ABV8UFL7</accession>
<sequence length="279" mass="33107">MAQERDPLGENFRRNLNYICRYFESVSYICRRLAMNRQQFNKYLNGRSFPSRNTMRKLCDFFGVEETEFLMEPSEFSELVRIRAPHEQRRITELPHLQHVHRLMERSRGNLDQYVGYYYRYFFSYGYPGHIVKSLVAIFAVDGFYYSKNIGHFHIPDDTGQERVWFRYLGTVLHIQDRIYALEYEDRLQDMVAETILYPAYRTHRNFLSGVQCTLAGSRSRTPSAGRVVFEYLGRYIDALNALRHCGLFSENSESIPKYILERIDNRAKGQDYVLSALE</sequence>
<comment type="caution">
    <text evidence="2">The sequence shown here is derived from an EMBL/GenBank/DDBJ whole genome shotgun (WGS) entry which is preliminary data.</text>
</comment>
<evidence type="ECO:0000313" key="2">
    <source>
        <dbReference type="EMBL" id="MFC4350061.1"/>
    </source>
</evidence>
<feature type="domain" description="HTH cro/C1-type" evidence="1">
    <location>
        <begin position="31"/>
        <end position="69"/>
    </location>
</feature>
<evidence type="ECO:0000259" key="1">
    <source>
        <dbReference type="PROSITE" id="PS50943"/>
    </source>
</evidence>
<gene>
    <name evidence="2" type="ORF">ACFOW6_00750</name>
</gene>
<dbReference type="SUPFAM" id="SSF47413">
    <property type="entry name" value="lambda repressor-like DNA-binding domains"/>
    <property type="match status" value="1"/>
</dbReference>
<dbReference type="RefSeq" id="WP_382420143.1">
    <property type="nucleotide sequence ID" value="NZ_JBHSCW010000001.1"/>
</dbReference>
<protein>
    <submittedName>
        <fullName evidence="2">Helix-turn-helix domain-containing protein</fullName>
    </submittedName>
</protein>
<dbReference type="InterPro" id="IPR010982">
    <property type="entry name" value="Lambda_DNA-bd_dom_sf"/>
</dbReference>
<evidence type="ECO:0000313" key="3">
    <source>
        <dbReference type="Proteomes" id="UP001595799"/>
    </source>
</evidence>
<proteinExistence type="predicted"/>
<name>A0ABV8UFL7_9PROT</name>
<dbReference type="Proteomes" id="UP001595799">
    <property type="component" value="Unassembled WGS sequence"/>
</dbReference>
<dbReference type="EMBL" id="JBHSCW010000001">
    <property type="protein sequence ID" value="MFC4350061.1"/>
    <property type="molecule type" value="Genomic_DNA"/>
</dbReference>
<dbReference type="InterPro" id="IPR001387">
    <property type="entry name" value="Cro/C1-type_HTH"/>
</dbReference>
<dbReference type="Gene3D" id="1.10.260.40">
    <property type="entry name" value="lambda repressor-like DNA-binding domains"/>
    <property type="match status" value="1"/>
</dbReference>
<keyword evidence="3" id="KW-1185">Reference proteome</keyword>
<dbReference type="CDD" id="cd00093">
    <property type="entry name" value="HTH_XRE"/>
    <property type="match status" value="1"/>
</dbReference>
<dbReference type="PROSITE" id="PS50943">
    <property type="entry name" value="HTH_CROC1"/>
    <property type="match status" value="1"/>
</dbReference>
<organism evidence="2 3">
    <name type="scientific">Fodinicurvata halophila</name>
    <dbReference type="NCBI Taxonomy" id="1419723"/>
    <lineage>
        <taxon>Bacteria</taxon>
        <taxon>Pseudomonadati</taxon>
        <taxon>Pseudomonadota</taxon>
        <taxon>Alphaproteobacteria</taxon>
        <taxon>Rhodospirillales</taxon>
        <taxon>Rhodovibrionaceae</taxon>
        <taxon>Fodinicurvata</taxon>
    </lineage>
</organism>
<reference evidence="3" key="1">
    <citation type="journal article" date="2019" name="Int. J. Syst. Evol. Microbiol.">
        <title>The Global Catalogue of Microorganisms (GCM) 10K type strain sequencing project: providing services to taxonomists for standard genome sequencing and annotation.</title>
        <authorList>
            <consortium name="The Broad Institute Genomics Platform"/>
            <consortium name="The Broad Institute Genome Sequencing Center for Infectious Disease"/>
            <person name="Wu L."/>
            <person name="Ma J."/>
        </authorList>
    </citation>
    <scope>NUCLEOTIDE SEQUENCE [LARGE SCALE GENOMIC DNA]</scope>
    <source>
        <strain evidence="3">CECT 8472</strain>
    </source>
</reference>